<comment type="caution">
    <text evidence="3">The sequence shown here is derived from an EMBL/GenBank/DDBJ whole genome shotgun (WGS) entry which is preliminary data.</text>
</comment>
<keyword evidence="4" id="KW-1185">Reference proteome</keyword>
<feature type="region of interest" description="Disordered" evidence="1">
    <location>
        <begin position="59"/>
        <end position="199"/>
    </location>
</feature>
<keyword evidence="2" id="KW-0472">Membrane</keyword>
<protein>
    <submittedName>
        <fullName evidence="3">Uncharacterized protein</fullName>
    </submittedName>
</protein>
<reference evidence="3 4" key="1">
    <citation type="journal article" date="2020" name="Nature">
        <title>Six reference-quality genomes reveal evolution of bat adaptations.</title>
        <authorList>
            <person name="Jebb D."/>
            <person name="Huang Z."/>
            <person name="Pippel M."/>
            <person name="Hughes G.M."/>
            <person name="Lavrichenko K."/>
            <person name="Devanna P."/>
            <person name="Winkler S."/>
            <person name="Jermiin L.S."/>
            <person name="Skirmuntt E.C."/>
            <person name="Katzourakis A."/>
            <person name="Burkitt-Gray L."/>
            <person name="Ray D.A."/>
            <person name="Sullivan K.A.M."/>
            <person name="Roscito J.G."/>
            <person name="Kirilenko B.M."/>
            <person name="Davalos L.M."/>
            <person name="Corthals A.P."/>
            <person name="Power M.L."/>
            <person name="Jones G."/>
            <person name="Ransome R.D."/>
            <person name="Dechmann D.K.N."/>
            <person name="Locatelli A.G."/>
            <person name="Puechmaille S.J."/>
            <person name="Fedrigo O."/>
            <person name="Jarvis E.D."/>
            <person name="Hiller M."/>
            <person name="Vernes S.C."/>
            <person name="Myers E.W."/>
            <person name="Teeling E.C."/>
        </authorList>
    </citation>
    <scope>NUCLEOTIDE SEQUENCE [LARGE SCALE GENOMIC DNA]</scope>
    <source>
        <strain evidence="3">MMyoMyo1</strain>
        <tissue evidence="3">Flight muscle</tissue>
    </source>
</reference>
<evidence type="ECO:0000313" key="3">
    <source>
        <dbReference type="EMBL" id="KAF6349113.1"/>
    </source>
</evidence>
<dbReference type="Proteomes" id="UP000527355">
    <property type="component" value="Unassembled WGS sequence"/>
</dbReference>
<gene>
    <name evidence="3" type="ORF">mMyoMyo1_011669</name>
</gene>
<dbReference type="AlphaFoldDB" id="A0A7J7XHD9"/>
<feature type="compositionally biased region" description="Basic and acidic residues" evidence="1">
    <location>
        <begin position="59"/>
        <end position="121"/>
    </location>
</feature>
<organism evidence="3 4">
    <name type="scientific">Myotis myotis</name>
    <name type="common">Greater mouse-eared bat</name>
    <name type="synonym">Vespertilio myotis</name>
    <dbReference type="NCBI Taxonomy" id="51298"/>
    <lineage>
        <taxon>Eukaryota</taxon>
        <taxon>Metazoa</taxon>
        <taxon>Chordata</taxon>
        <taxon>Craniata</taxon>
        <taxon>Vertebrata</taxon>
        <taxon>Euteleostomi</taxon>
        <taxon>Mammalia</taxon>
        <taxon>Eutheria</taxon>
        <taxon>Laurasiatheria</taxon>
        <taxon>Chiroptera</taxon>
        <taxon>Yangochiroptera</taxon>
        <taxon>Vespertilionidae</taxon>
        <taxon>Myotis</taxon>
    </lineage>
</organism>
<proteinExistence type="predicted"/>
<sequence>MDFTVPIAIAAGAIATLAAIAVIALIVVKSINSFKKWTNNDNTSTGKFGETVSFKIETSRKQDKESIEKEQKISEELEEEQRTSQELGEKKQETSDEVDEKGQESYEELGKKEQEPHEELNQKAQDSQAPPPIPRAGWLSLLHFPDLSRTRSSSSGRCPSADGSGRSSGSRVSREAERAGSELGNCRLETPTRSRVTPAAEVAVRRPLPLRGCPTRCPRFKE</sequence>
<keyword evidence="2" id="KW-0812">Transmembrane</keyword>
<keyword evidence="2" id="KW-1133">Transmembrane helix</keyword>
<name>A0A7J7XHD9_MYOMY</name>
<feature type="transmembrane region" description="Helical" evidence="2">
    <location>
        <begin position="6"/>
        <end position="28"/>
    </location>
</feature>
<evidence type="ECO:0000313" key="4">
    <source>
        <dbReference type="Proteomes" id="UP000527355"/>
    </source>
</evidence>
<evidence type="ECO:0000256" key="2">
    <source>
        <dbReference type="SAM" id="Phobius"/>
    </source>
</evidence>
<accession>A0A7J7XHD9</accession>
<evidence type="ECO:0000256" key="1">
    <source>
        <dbReference type="SAM" id="MobiDB-lite"/>
    </source>
</evidence>
<dbReference type="EMBL" id="JABWUV010000006">
    <property type="protein sequence ID" value="KAF6349113.1"/>
    <property type="molecule type" value="Genomic_DNA"/>
</dbReference>